<feature type="chain" id="PRO_5032876118" evidence="2">
    <location>
        <begin position="31"/>
        <end position="310"/>
    </location>
</feature>
<keyword evidence="5" id="KW-1185">Reference proteome</keyword>
<gene>
    <name evidence="4" type="ORF">H7313_03365</name>
</gene>
<feature type="signal peptide" evidence="2">
    <location>
        <begin position="1"/>
        <end position="30"/>
    </location>
</feature>
<organism evidence="4 5">
    <name type="scientific">Gordonibacter massiliensis</name>
    <name type="common">ex Traore et al. 2017</name>
    <dbReference type="NCBI Taxonomy" id="1841863"/>
    <lineage>
        <taxon>Bacteria</taxon>
        <taxon>Bacillati</taxon>
        <taxon>Actinomycetota</taxon>
        <taxon>Coriobacteriia</taxon>
        <taxon>Eggerthellales</taxon>
        <taxon>Eggerthellaceae</taxon>
        <taxon>Gordonibacter</taxon>
    </lineage>
</organism>
<dbReference type="Gene3D" id="3.20.20.370">
    <property type="entry name" value="Glycoside hydrolase/deacetylase"/>
    <property type="match status" value="1"/>
</dbReference>
<proteinExistence type="predicted"/>
<dbReference type="PROSITE" id="PS51257">
    <property type="entry name" value="PROKAR_LIPOPROTEIN"/>
    <property type="match status" value="1"/>
</dbReference>
<evidence type="ECO:0000259" key="3">
    <source>
        <dbReference type="PROSITE" id="PS51677"/>
    </source>
</evidence>
<sequence length="310" mass="32647">MKAQPPRRPLGCMLLVCIALCGTLAGCAPATPGSESTTAKSDVEAMADLEEAVKEPEAIETPKPSEPEPEARPAPAPATSPEAVLAEGAAVEERIANGDISAKICYLTFDDGPSDNTLDILDALRDKGVYATFFIKGNSDRIDLVKNISDAGHGIGLHTFTHDYAQLYASDDAYFADLAAVQDAVSSRIGRTVDIVRFPGGTSNTVSANYSKGIMSRLVQSVPAQGYQYFDWNVSGGDSATPPPPAADIAANALGGADGMQRVCVLMHDTTVKRTTVEALPAIIDGLREQGYTFGILTHDTPPFHHGANN</sequence>
<protein>
    <submittedName>
        <fullName evidence="4">Polysaccharide deacetylase</fullName>
    </submittedName>
</protein>
<dbReference type="InterPro" id="IPR050248">
    <property type="entry name" value="Polysacc_deacetylase_ArnD"/>
</dbReference>
<dbReference type="Pfam" id="PF01522">
    <property type="entry name" value="Polysacc_deac_1"/>
    <property type="match status" value="1"/>
</dbReference>
<dbReference type="GO" id="GO:0005975">
    <property type="term" value="P:carbohydrate metabolic process"/>
    <property type="evidence" value="ECO:0007669"/>
    <property type="project" value="InterPro"/>
</dbReference>
<evidence type="ECO:0000313" key="4">
    <source>
        <dbReference type="EMBL" id="MBC2888390.1"/>
    </source>
</evidence>
<keyword evidence="2" id="KW-0732">Signal</keyword>
<dbReference type="Proteomes" id="UP000587396">
    <property type="component" value="Unassembled WGS sequence"/>
</dbReference>
<dbReference type="GO" id="GO:0016810">
    <property type="term" value="F:hydrolase activity, acting on carbon-nitrogen (but not peptide) bonds"/>
    <property type="evidence" value="ECO:0007669"/>
    <property type="project" value="InterPro"/>
</dbReference>
<dbReference type="CDD" id="cd10944">
    <property type="entry name" value="CE4_SmPgdA_like"/>
    <property type="match status" value="1"/>
</dbReference>
<dbReference type="RefSeq" id="WP_185904320.1">
    <property type="nucleotide sequence ID" value="NZ_JACMSE010000001.1"/>
</dbReference>
<dbReference type="PANTHER" id="PTHR10587">
    <property type="entry name" value="GLYCOSYL TRANSFERASE-RELATED"/>
    <property type="match status" value="1"/>
</dbReference>
<accession>A0A842JH42</accession>
<feature type="domain" description="NodB homology" evidence="3">
    <location>
        <begin position="103"/>
        <end position="295"/>
    </location>
</feature>
<dbReference type="EMBL" id="JACMSE010000001">
    <property type="protein sequence ID" value="MBC2888390.1"/>
    <property type="molecule type" value="Genomic_DNA"/>
</dbReference>
<comment type="caution">
    <text evidence="4">The sequence shown here is derived from an EMBL/GenBank/DDBJ whole genome shotgun (WGS) entry which is preliminary data.</text>
</comment>
<evidence type="ECO:0000256" key="2">
    <source>
        <dbReference type="SAM" id="SignalP"/>
    </source>
</evidence>
<feature type="region of interest" description="Disordered" evidence="1">
    <location>
        <begin position="31"/>
        <end position="81"/>
    </location>
</feature>
<dbReference type="SUPFAM" id="SSF88713">
    <property type="entry name" value="Glycoside hydrolase/deacetylase"/>
    <property type="match status" value="1"/>
</dbReference>
<dbReference type="InterPro" id="IPR011330">
    <property type="entry name" value="Glyco_hydro/deAcase_b/a-brl"/>
</dbReference>
<evidence type="ECO:0000256" key="1">
    <source>
        <dbReference type="SAM" id="MobiDB-lite"/>
    </source>
</evidence>
<dbReference type="InterPro" id="IPR002509">
    <property type="entry name" value="NODB_dom"/>
</dbReference>
<dbReference type="PROSITE" id="PS51677">
    <property type="entry name" value="NODB"/>
    <property type="match status" value="1"/>
</dbReference>
<reference evidence="4 5" key="1">
    <citation type="submission" date="2020-08" db="EMBL/GenBank/DDBJ databases">
        <authorList>
            <person name="Liu C."/>
            <person name="Sun Q."/>
        </authorList>
    </citation>
    <scope>NUCLEOTIDE SEQUENCE [LARGE SCALE GENOMIC DNA]</scope>
    <source>
        <strain evidence="4 5">N22</strain>
    </source>
</reference>
<name>A0A842JH42_9ACTN</name>
<dbReference type="AlphaFoldDB" id="A0A842JH42"/>
<evidence type="ECO:0000313" key="5">
    <source>
        <dbReference type="Proteomes" id="UP000587396"/>
    </source>
</evidence>
<dbReference type="PANTHER" id="PTHR10587:SF125">
    <property type="entry name" value="POLYSACCHARIDE DEACETYLASE YHEN-RELATED"/>
    <property type="match status" value="1"/>
</dbReference>